<dbReference type="AlphaFoldDB" id="A0A8J4PTE2"/>
<feature type="region of interest" description="Disordered" evidence="1">
    <location>
        <begin position="164"/>
        <end position="213"/>
    </location>
</feature>
<evidence type="ECO:0000313" key="2">
    <source>
        <dbReference type="EMBL" id="KAF2069086.1"/>
    </source>
</evidence>
<reference evidence="2" key="1">
    <citation type="submission" date="2020-01" db="EMBL/GenBank/DDBJ databases">
        <title>Development of genomics and gene disruption for Polysphondylium violaceum indicates a role for the polyketide synthase stlB in stalk morphogenesis.</title>
        <authorList>
            <person name="Narita B."/>
            <person name="Kawabe Y."/>
            <person name="Kin K."/>
            <person name="Saito T."/>
            <person name="Gibbs R."/>
            <person name="Kuspa A."/>
            <person name="Muzny D."/>
            <person name="Queller D."/>
            <person name="Richards S."/>
            <person name="Strassman J."/>
            <person name="Sucgang R."/>
            <person name="Worley K."/>
            <person name="Schaap P."/>
        </authorList>
    </citation>
    <scope>NUCLEOTIDE SEQUENCE</scope>
    <source>
        <strain evidence="2">QSvi11</strain>
    </source>
</reference>
<dbReference type="Proteomes" id="UP000695562">
    <property type="component" value="Unassembled WGS sequence"/>
</dbReference>
<evidence type="ECO:0000313" key="3">
    <source>
        <dbReference type="Proteomes" id="UP000695562"/>
    </source>
</evidence>
<keyword evidence="3" id="KW-1185">Reference proteome</keyword>
<evidence type="ECO:0000256" key="1">
    <source>
        <dbReference type="SAM" id="MobiDB-lite"/>
    </source>
</evidence>
<comment type="caution">
    <text evidence="2">The sequence shown here is derived from an EMBL/GenBank/DDBJ whole genome shotgun (WGS) entry which is preliminary data.</text>
</comment>
<name>A0A8J4PTE2_9MYCE</name>
<organism evidence="2 3">
    <name type="scientific">Polysphondylium violaceum</name>
    <dbReference type="NCBI Taxonomy" id="133409"/>
    <lineage>
        <taxon>Eukaryota</taxon>
        <taxon>Amoebozoa</taxon>
        <taxon>Evosea</taxon>
        <taxon>Eumycetozoa</taxon>
        <taxon>Dictyostelia</taxon>
        <taxon>Dictyosteliales</taxon>
        <taxon>Dictyosteliaceae</taxon>
        <taxon>Polysphondylium</taxon>
    </lineage>
</organism>
<gene>
    <name evidence="2" type="ORF">CYY_009597</name>
</gene>
<feature type="compositionally biased region" description="Basic and acidic residues" evidence="1">
    <location>
        <begin position="164"/>
        <end position="195"/>
    </location>
</feature>
<dbReference type="EMBL" id="AJWJ01000753">
    <property type="protein sequence ID" value="KAF2069086.1"/>
    <property type="molecule type" value="Genomic_DNA"/>
</dbReference>
<proteinExistence type="predicted"/>
<protein>
    <submittedName>
        <fullName evidence="2">Uncharacterized protein</fullName>
    </submittedName>
</protein>
<feature type="non-terminal residue" evidence="2">
    <location>
        <position position="1"/>
    </location>
</feature>
<dbReference type="OrthoDB" id="8954335at2759"/>
<accession>A0A8J4PTE2</accession>
<sequence length="213" mass="24502">DIVKYTTIVKTRYPKFRNPQACQDDLNIILAEGTDEMRSIIQSCNKFIHVNNLSEDEDPDLKARKDSRTILATHLYNNCREIYKPKELDQLNDKIVNYMTEAQKSKARIDSLQQELKDTTNKNNATLAELQKIQNEIKARQESLKKAQEDAARTTAEIIRAREEAQRAREEAQRARDASNKAIDEANRARDEANRARQQAQNSGGGRRRCSLQ</sequence>